<proteinExistence type="predicted"/>
<evidence type="ECO:0000313" key="2">
    <source>
        <dbReference type="EMBL" id="KAB8030865.1"/>
    </source>
</evidence>
<evidence type="ECO:0000259" key="1">
    <source>
        <dbReference type="Pfam" id="PF00483"/>
    </source>
</evidence>
<dbReference type="InterPro" id="IPR029044">
    <property type="entry name" value="Nucleotide-diphossugar_trans"/>
</dbReference>
<dbReference type="SUPFAM" id="SSF53448">
    <property type="entry name" value="Nucleotide-diphospho-sugar transferases"/>
    <property type="match status" value="1"/>
</dbReference>
<dbReference type="Pfam" id="PF00483">
    <property type="entry name" value="NTP_transferase"/>
    <property type="match status" value="1"/>
</dbReference>
<gene>
    <name evidence="2" type="ORF">GCL57_07780</name>
</gene>
<name>A0A833JF55_9BACT</name>
<dbReference type="EMBL" id="WFLN01000006">
    <property type="protein sequence ID" value="KAB8030865.1"/>
    <property type="molecule type" value="Genomic_DNA"/>
</dbReference>
<dbReference type="PANTHER" id="PTHR22572">
    <property type="entry name" value="SUGAR-1-PHOSPHATE GUANYL TRANSFERASE"/>
    <property type="match status" value="1"/>
</dbReference>
<reference evidence="2 3" key="1">
    <citation type="submission" date="2019-10" db="EMBL/GenBank/DDBJ databases">
        <title>New genus of Silvanigrellaceae.</title>
        <authorList>
            <person name="Pitt A."/>
            <person name="Hahn M.W."/>
        </authorList>
    </citation>
    <scope>NUCLEOTIDE SEQUENCE [LARGE SCALE GENOMIC DNA]</scope>
    <source>
        <strain evidence="2 3">33A1-SZDP</strain>
    </source>
</reference>
<accession>A0A833JF55</accession>
<evidence type="ECO:0000313" key="3">
    <source>
        <dbReference type="Proteomes" id="UP000442694"/>
    </source>
</evidence>
<dbReference type="Gene3D" id="3.90.550.10">
    <property type="entry name" value="Spore Coat Polysaccharide Biosynthesis Protein SpsA, Chain A"/>
    <property type="match status" value="1"/>
</dbReference>
<dbReference type="InterPro" id="IPR050486">
    <property type="entry name" value="Mannose-1P_guanyltransferase"/>
</dbReference>
<feature type="domain" description="Nucleotidyl transferase" evidence="1">
    <location>
        <begin position="12"/>
        <end position="252"/>
    </location>
</feature>
<dbReference type="AlphaFoldDB" id="A0A833JF55"/>
<dbReference type="RefSeq" id="WP_152212792.1">
    <property type="nucleotide sequence ID" value="NZ_WFLN01000006.1"/>
</dbReference>
<keyword evidence="3" id="KW-1185">Reference proteome</keyword>
<comment type="caution">
    <text evidence="2">The sequence shown here is derived from an EMBL/GenBank/DDBJ whole genome shotgun (WGS) entry which is preliminary data.</text>
</comment>
<organism evidence="2 3">
    <name type="scientific">Fluviispira multicolorata</name>
    <dbReference type="NCBI Taxonomy" id="2654512"/>
    <lineage>
        <taxon>Bacteria</taxon>
        <taxon>Pseudomonadati</taxon>
        <taxon>Bdellovibrionota</taxon>
        <taxon>Oligoflexia</taxon>
        <taxon>Silvanigrellales</taxon>
        <taxon>Silvanigrellaceae</taxon>
        <taxon>Fluviispira</taxon>
    </lineage>
</organism>
<dbReference type="InterPro" id="IPR005835">
    <property type="entry name" value="NTP_transferase_dom"/>
</dbReference>
<protein>
    <recommendedName>
        <fullName evidence="1">Nucleotidyl transferase domain-containing protein</fullName>
    </recommendedName>
</protein>
<dbReference type="Proteomes" id="UP000442694">
    <property type="component" value="Unassembled WGS sequence"/>
</dbReference>
<sequence>MTHKIDTNKYIPIVLCAGFGKRLKPLTRYLPKVVCPILDTPISFMSIELFFNAGFEKVHCNTHYLSEEVKNELQMTAQSRGYDPTRIVFWHEDELLDTGGGIARIFHELAKKDSKNIEKDLIIVSGDIAAQFPINNMIDKWEKRQSDELALMCTKELNYFRKDATWVSKDLKYILGFGEKFQSDEEKIARLFTNHQILSHNILQNTPVEKKSSIDLYYRSVLANKFKVIHLDYPIDNYWFDIGTPKQYLECIQYFDSIDKKLTNNIVINNTHYTPKLIKEKINKFLLENPNFELDKESLSQKIIICLNNFGHKKNNIFIPLNFIEENEGDNNFILCIKS</sequence>